<comment type="caution">
    <text evidence="1">The sequence shown here is derived from an EMBL/GenBank/DDBJ whole genome shotgun (WGS) entry which is preliminary data.</text>
</comment>
<sequence length="44" mass="5086">MPKNTNDVIRYMYPITLWSVDDIHDAMIWPLLVRRGAPADDEVG</sequence>
<gene>
    <name evidence="1" type="ORF">Airi01_003760</name>
</gene>
<proteinExistence type="predicted"/>
<reference evidence="1" key="1">
    <citation type="submission" date="2023-03" db="EMBL/GenBank/DDBJ databases">
        <title>Actinoallomurus iriomotensis NBRC 103681.</title>
        <authorList>
            <person name="Ichikawa N."/>
            <person name="Sato H."/>
            <person name="Tonouchi N."/>
        </authorList>
    </citation>
    <scope>NUCLEOTIDE SEQUENCE</scope>
    <source>
        <strain evidence="1">NBRC 103681</strain>
    </source>
</reference>
<evidence type="ECO:0000313" key="2">
    <source>
        <dbReference type="Proteomes" id="UP001165135"/>
    </source>
</evidence>
<dbReference type="Proteomes" id="UP001165135">
    <property type="component" value="Unassembled WGS sequence"/>
</dbReference>
<name>A0A9W6RA49_9ACTN</name>
<dbReference type="EMBL" id="BSTJ01000001">
    <property type="protein sequence ID" value="GLY72109.1"/>
    <property type="molecule type" value="Genomic_DNA"/>
</dbReference>
<accession>A0A9W6RA49</accession>
<organism evidence="1 2">
    <name type="scientific">Actinoallomurus iriomotensis</name>
    <dbReference type="NCBI Taxonomy" id="478107"/>
    <lineage>
        <taxon>Bacteria</taxon>
        <taxon>Bacillati</taxon>
        <taxon>Actinomycetota</taxon>
        <taxon>Actinomycetes</taxon>
        <taxon>Streptosporangiales</taxon>
        <taxon>Thermomonosporaceae</taxon>
        <taxon>Actinoallomurus</taxon>
    </lineage>
</organism>
<protein>
    <submittedName>
        <fullName evidence="1">Uncharacterized protein</fullName>
    </submittedName>
</protein>
<dbReference type="AlphaFoldDB" id="A0A9W6RA49"/>
<evidence type="ECO:0000313" key="1">
    <source>
        <dbReference type="EMBL" id="GLY72109.1"/>
    </source>
</evidence>